<keyword evidence="2" id="KW-1133">Transmembrane helix</keyword>
<feature type="compositionally biased region" description="Basic and acidic residues" evidence="1">
    <location>
        <begin position="265"/>
        <end position="301"/>
    </location>
</feature>
<organism evidence="3 4">
    <name type="scientific">Plasmodium fragile</name>
    <dbReference type="NCBI Taxonomy" id="5857"/>
    <lineage>
        <taxon>Eukaryota</taxon>
        <taxon>Sar</taxon>
        <taxon>Alveolata</taxon>
        <taxon>Apicomplexa</taxon>
        <taxon>Aconoidasida</taxon>
        <taxon>Haemosporida</taxon>
        <taxon>Plasmodiidae</taxon>
        <taxon>Plasmodium</taxon>
        <taxon>Plasmodium (Plasmodium)</taxon>
    </lineage>
</organism>
<dbReference type="Proteomes" id="UP000054561">
    <property type="component" value="Unassembled WGS sequence"/>
</dbReference>
<feature type="compositionally biased region" description="Basic and acidic residues" evidence="1">
    <location>
        <begin position="212"/>
        <end position="256"/>
    </location>
</feature>
<feature type="transmembrane region" description="Helical" evidence="2">
    <location>
        <begin position="107"/>
        <end position="130"/>
    </location>
</feature>
<evidence type="ECO:0000256" key="2">
    <source>
        <dbReference type="SAM" id="Phobius"/>
    </source>
</evidence>
<feature type="region of interest" description="Disordered" evidence="1">
    <location>
        <begin position="186"/>
        <end position="318"/>
    </location>
</feature>
<dbReference type="OrthoDB" id="1918685at2759"/>
<sequence length="318" mass="35326">MMLLASTLGTSWGNLTSHYDTTDAITTVSLSDGTDVGKRGQRNFYDGRVTGSPVKNTLFDDMRRKLKSNAKVKEPRPVKKKPQSRTAQNKLKQLCQKLKQCKMGRKAWLALILVLSVIYPFLMSLLSAMVSWSEYTIAQIFAFSPGTSGAFILIAIIYLCVLLCFWCSKKGKCIVNRICKDETRTETKNNEGEVNKKQEALKEPGTFQKQEGPTKKEAPGTAGESEKLEAPKKTEVPKTPDAPKEAEAPKKTELPEKQGASAKLDAPKKQEAPKKPESPKKQETPKKPETPKKQEAAEKQKAPGKLKLPWSLKLPKKP</sequence>
<dbReference type="EMBL" id="KQ001785">
    <property type="protein sequence ID" value="KJP84829.1"/>
    <property type="molecule type" value="Genomic_DNA"/>
</dbReference>
<evidence type="ECO:0000313" key="3">
    <source>
        <dbReference type="EMBL" id="KJP84829.1"/>
    </source>
</evidence>
<evidence type="ECO:0000256" key="1">
    <source>
        <dbReference type="SAM" id="MobiDB-lite"/>
    </source>
</evidence>
<feature type="compositionally biased region" description="Low complexity" evidence="1">
    <location>
        <begin position="303"/>
        <end position="318"/>
    </location>
</feature>
<reference evidence="3 4" key="1">
    <citation type="submission" date="2014-03" db="EMBL/GenBank/DDBJ databases">
        <title>The Genome Sequence of Plasmodium fragile nilgiri.</title>
        <authorList>
            <consortium name="The Broad Institute Genomics Platform"/>
            <consortium name="The Broad Institute Genome Sequencing Center for Infectious Disease"/>
            <person name="Neafsey D."/>
            <person name="Duraisingh M."/>
            <person name="Young S.K."/>
            <person name="Zeng Q."/>
            <person name="Gargeya S."/>
            <person name="Abouelleil A."/>
            <person name="Alvarado L."/>
            <person name="Chapman S.B."/>
            <person name="Gainer-Dewar J."/>
            <person name="Goldberg J."/>
            <person name="Griggs A."/>
            <person name="Gujja S."/>
            <person name="Hansen M."/>
            <person name="Howarth C."/>
            <person name="Imamovic A."/>
            <person name="Larimer J."/>
            <person name="Pearson M."/>
            <person name="Poon T.W."/>
            <person name="Priest M."/>
            <person name="Roberts A."/>
            <person name="Saif S."/>
            <person name="Shea T."/>
            <person name="Sykes S."/>
            <person name="Wortman J."/>
            <person name="Nusbaum C."/>
            <person name="Birren B."/>
        </authorList>
    </citation>
    <scope>NUCLEOTIDE SEQUENCE [LARGE SCALE GENOMIC DNA]</scope>
    <source>
        <strain evidence="4">nilgiri</strain>
    </source>
</reference>
<keyword evidence="2" id="KW-0472">Membrane</keyword>
<dbReference type="AlphaFoldDB" id="A0A0D9QCX5"/>
<keyword evidence="2" id="KW-0812">Transmembrane</keyword>
<gene>
    <name evidence="3" type="ORF">AK88_05541</name>
</gene>
<evidence type="ECO:0000313" key="4">
    <source>
        <dbReference type="Proteomes" id="UP000054561"/>
    </source>
</evidence>
<keyword evidence="4" id="KW-1185">Reference proteome</keyword>
<name>A0A0D9QCX5_PLAFR</name>
<accession>A0A0D9QCX5</accession>
<dbReference type="RefSeq" id="XP_012338566.1">
    <property type="nucleotide sequence ID" value="XM_012483143.1"/>
</dbReference>
<dbReference type="VEuPathDB" id="PlasmoDB:AK88_05541"/>
<proteinExistence type="predicted"/>
<feature type="transmembrane region" description="Helical" evidence="2">
    <location>
        <begin position="150"/>
        <end position="168"/>
    </location>
</feature>
<dbReference type="GeneID" id="24270855"/>
<feature type="compositionally biased region" description="Basic and acidic residues" evidence="1">
    <location>
        <begin position="186"/>
        <end position="202"/>
    </location>
</feature>
<protein>
    <submittedName>
        <fullName evidence="3">Uncharacterized protein</fullName>
    </submittedName>
</protein>